<evidence type="ECO:0000313" key="3">
    <source>
        <dbReference type="Proteomes" id="UP000281553"/>
    </source>
</evidence>
<gene>
    <name evidence="2" type="ORF">DILT_LOCUS8110</name>
</gene>
<keyword evidence="3" id="KW-1185">Reference proteome</keyword>
<feature type="region of interest" description="Disordered" evidence="1">
    <location>
        <begin position="55"/>
        <end position="81"/>
    </location>
</feature>
<dbReference type="EMBL" id="UYRU01053510">
    <property type="protein sequence ID" value="VDN12279.1"/>
    <property type="molecule type" value="Genomic_DNA"/>
</dbReference>
<evidence type="ECO:0008006" key="4">
    <source>
        <dbReference type="Google" id="ProtNLM"/>
    </source>
</evidence>
<dbReference type="SUPFAM" id="SSF47954">
    <property type="entry name" value="Cyclin-like"/>
    <property type="match status" value="1"/>
</dbReference>
<organism evidence="2 3">
    <name type="scientific">Dibothriocephalus latus</name>
    <name type="common">Fish tapeworm</name>
    <name type="synonym">Diphyllobothrium latum</name>
    <dbReference type="NCBI Taxonomy" id="60516"/>
    <lineage>
        <taxon>Eukaryota</taxon>
        <taxon>Metazoa</taxon>
        <taxon>Spiralia</taxon>
        <taxon>Lophotrochozoa</taxon>
        <taxon>Platyhelminthes</taxon>
        <taxon>Cestoda</taxon>
        <taxon>Eucestoda</taxon>
        <taxon>Diphyllobothriidea</taxon>
        <taxon>Diphyllobothriidae</taxon>
        <taxon>Dibothriocephalus</taxon>
    </lineage>
</organism>
<dbReference type="Proteomes" id="UP000281553">
    <property type="component" value="Unassembled WGS sequence"/>
</dbReference>
<accession>A0A3P7NTN0</accession>
<proteinExistence type="predicted"/>
<reference evidence="2 3" key="1">
    <citation type="submission" date="2018-11" db="EMBL/GenBank/DDBJ databases">
        <authorList>
            <consortium name="Pathogen Informatics"/>
        </authorList>
    </citation>
    <scope>NUCLEOTIDE SEQUENCE [LARGE SCALE GENOMIC DNA]</scope>
</reference>
<dbReference type="AlphaFoldDB" id="A0A3P7NTN0"/>
<dbReference type="InterPro" id="IPR036915">
    <property type="entry name" value="Cyclin-like_sf"/>
</dbReference>
<feature type="compositionally biased region" description="Polar residues" evidence="1">
    <location>
        <begin position="59"/>
        <end position="71"/>
    </location>
</feature>
<dbReference type="OrthoDB" id="769138at2759"/>
<evidence type="ECO:0000313" key="2">
    <source>
        <dbReference type="EMBL" id="VDN12279.1"/>
    </source>
</evidence>
<name>A0A3P7NTN0_DIBLA</name>
<evidence type="ECO:0000256" key="1">
    <source>
        <dbReference type="SAM" id="MobiDB-lite"/>
    </source>
</evidence>
<protein>
    <recommendedName>
        <fullName evidence="4">Cyclin N-terminal domain-containing protein</fullName>
    </recommendedName>
</protein>
<sequence>MVEVTTNVTLLAEEKQALAPSMRSAVPTSCQPADVDRSDYSDTRWMAASKRSILKTRNRSLSGGTRTSPSGFPQRPESEITPTITVVPTADDIKRLRPDCNGTGLRDAFKSRALRRIRNHSVPTQLESSFAKDCASLSSSEVVCKTSLLSKPRLQNLLSMELAYHPNNAFLYYVDPVVEDKVDATLRNEAVHGLRCIHNAFFTLSAEVFCKAVNLIDRFVVKVKVCERVLYYSPQAVTRLGI</sequence>